<dbReference type="EMBL" id="MHOL01000022">
    <property type="protein sequence ID" value="OGZ62416.1"/>
    <property type="molecule type" value="Genomic_DNA"/>
</dbReference>
<dbReference type="Proteomes" id="UP000178991">
    <property type="component" value="Unassembled WGS sequence"/>
</dbReference>
<reference evidence="1 2" key="1">
    <citation type="journal article" date="2016" name="Nat. Commun.">
        <title>Thousands of microbial genomes shed light on interconnected biogeochemical processes in an aquifer system.</title>
        <authorList>
            <person name="Anantharaman K."/>
            <person name="Brown C.T."/>
            <person name="Hug L.A."/>
            <person name="Sharon I."/>
            <person name="Castelle C.J."/>
            <person name="Probst A.J."/>
            <person name="Thomas B.C."/>
            <person name="Singh A."/>
            <person name="Wilkins M.J."/>
            <person name="Karaoz U."/>
            <person name="Brodie E.L."/>
            <person name="Williams K.H."/>
            <person name="Hubbard S.S."/>
            <person name="Banfield J.F."/>
        </authorList>
    </citation>
    <scope>NUCLEOTIDE SEQUENCE [LARGE SCALE GENOMIC DNA]</scope>
</reference>
<organism evidence="1 2">
    <name type="scientific">Candidatus Staskawiczbacteria bacterium RIFCSPHIGHO2_01_FULL_34_27</name>
    <dbReference type="NCBI Taxonomy" id="1802199"/>
    <lineage>
        <taxon>Bacteria</taxon>
        <taxon>Candidatus Staskawicziibacteriota</taxon>
    </lineage>
</organism>
<evidence type="ECO:0000313" key="2">
    <source>
        <dbReference type="Proteomes" id="UP000178991"/>
    </source>
</evidence>
<dbReference type="AlphaFoldDB" id="A0A1G2HIT2"/>
<evidence type="ECO:0000313" key="1">
    <source>
        <dbReference type="EMBL" id="OGZ62416.1"/>
    </source>
</evidence>
<protein>
    <submittedName>
        <fullName evidence="1">Uncharacterized protein</fullName>
    </submittedName>
</protein>
<name>A0A1G2HIT2_9BACT</name>
<gene>
    <name evidence="1" type="ORF">A2639_01100</name>
</gene>
<proteinExistence type="predicted"/>
<comment type="caution">
    <text evidence="1">The sequence shown here is derived from an EMBL/GenBank/DDBJ whole genome shotgun (WGS) entry which is preliminary data.</text>
</comment>
<accession>A0A1G2HIT2</accession>
<sequence length="81" mass="9277">MKNKGASMTWWAISTKYIIGNNISNCDRVVVEAVTKKEAKKIMWDIFKGWPEDEDGGFRYLSGGVFGPYETKEEAEDITFF</sequence>